<evidence type="ECO:0000259" key="2">
    <source>
        <dbReference type="PROSITE" id="PS50006"/>
    </source>
</evidence>
<gene>
    <name evidence="3" type="ORF">KIN_15280</name>
</gene>
<comment type="caution">
    <text evidence="3">The sequence shown here is derived from an EMBL/GenBank/DDBJ whole genome shotgun (WGS) entry which is preliminary data.</text>
</comment>
<dbReference type="CDD" id="cd00060">
    <property type="entry name" value="FHA"/>
    <property type="match status" value="1"/>
</dbReference>
<dbReference type="Gene3D" id="2.60.200.20">
    <property type="match status" value="1"/>
</dbReference>
<dbReference type="OrthoDB" id="370565at2"/>
<dbReference type="SUPFAM" id="SSF49879">
    <property type="entry name" value="SMAD/FHA domain"/>
    <property type="match status" value="1"/>
</dbReference>
<dbReference type="InterPro" id="IPR000253">
    <property type="entry name" value="FHA_dom"/>
</dbReference>
<protein>
    <recommendedName>
        <fullName evidence="2">FHA domain-containing protein</fullName>
    </recommendedName>
</protein>
<dbReference type="InterPro" id="IPR008984">
    <property type="entry name" value="SMAD_FHA_dom_sf"/>
</dbReference>
<reference evidence="3 4" key="1">
    <citation type="submission" date="2019-12" db="EMBL/GenBank/DDBJ databases">
        <title>Litoreibacter badius sp. nov., a novel bacteriochlorophyll a-containing bacterium in the genus Litoreibacter.</title>
        <authorList>
            <person name="Kanamuro M."/>
            <person name="Takabe Y."/>
            <person name="Mori K."/>
            <person name="Takaichi S."/>
            <person name="Hanada S."/>
        </authorList>
    </citation>
    <scope>NUCLEOTIDE SEQUENCE [LARGE SCALE GENOMIC DNA]</scope>
    <source>
        <strain evidence="3 4">K6</strain>
    </source>
</reference>
<dbReference type="Proteomes" id="UP000436822">
    <property type="component" value="Unassembled WGS sequence"/>
</dbReference>
<dbReference type="RefSeq" id="WP_159805648.1">
    <property type="nucleotide sequence ID" value="NZ_BLJE01000002.1"/>
</dbReference>
<evidence type="ECO:0000313" key="3">
    <source>
        <dbReference type="EMBL" id="GFE64454.1"/>
    </source>
</evidence>
<proteinExistence type="predicted"/>
<feature type="region of interest" description="Disordered" evidence="1">
    <location>
        <begin position="131"/>
        <end position="156"/>
    </location>
</feature>
<evidence type="ECO:0000313" key="4">
    <source>
        <dbReference type="Proteomes" id="UP000436822"/>
    </source>
</evidence>
<feature type="region of interest" description="Disordered" evidence="1">
    <location>
        <begin position="1"/>
        <end position="22"/>
    </location>
</feature>
<feature type="domain" description="FHA" evidence="2">
    <location>
        <begin position="214"/>
        <end position="268"/>
    </location>
</feature>
<dbReference type="Pfam" id="PF00498">
    <property type="entry name" value="FHA"/>
    <property type="match status" value="1"/>
</dbReference>
<feature type="compositionally biased region" description="Basic and acidic residues" evidence="1">
    <location>
        <begin position="1"/>
        <end position="18"/>
    </location>
</feature>
<evidence type="ECO:0000256" key="1">
    <source>
        <dbReference type="SAM" id="MobiDB-lite"/>
    </source>
</evidence>
<keyword evidence="4" id="KW-1185">Reference proteome</keyword>
<dbReference type="PROSITE" id="PS50006">
    <property type="entry name" value="FHA_DOMAIN"/>
    <property type="match status" value="1"/>
</dbReference>
<dbReference type="EMBL" id="BLJE01000002">
    <property type="protein sequence ID" value="GFE64454.1"/>
    <property type="molecule type" value="Genomic_DNA"/>
</dbReference>
<sequence>MKFIREMIAKKSADKGGASEEDERLVLEDTLNEDVGLDPLKAAGESLFAEPQMDDLPLADLAAELSTSPEDLDAPASLDLGGVIARSDVTIQKPDEPEAAKPAMNVWDIDTAEPAAPQEADPFAGVVPEPTPEPAADASAPVPIAKPSGRPGRRAARTKTRLLGFDPTESPVVDLFDEKARQVANGRAKFPVGWIIVADGPGRGESYALLAGMSQIGRGEDQAVQLDFGDTSISRTNHAAIAYDPMDHKFHLGHGGKSNLVRLNGKPLLSTEELSNGDEIVIGETTLRLVALCGPDFNWETDKTEGDDDVAIA</sequence>
<accession>A0A6N6JEA8</accession>
<organism evidence="3 4">
    <name type="scientific">Litoreibacter roseus</name>
    <dbReference type="NCBI Taxonomy" id="2601869"/>
    <lineage>
        <taxon>Bacteria</taxon>
        <taxon>Pseudomonadati</taxon>
        <taxon>Pseudomonadota</taxon>
        <taxon>Alphaproteobacteria</taxon>
        <taxon>Rhodobacterales</taxon>
        <taxon>Roseobacteraceae</taxon>
        <taxon>Litoreibacter</taxon>
    </lineage>
</organism>
<name>A0A6N6JEA8_9RHOB</name>
<dbReference type="AlphaFoldDB" id="A0A6N6JEA8"/>